<feature type="domain" description="Membrane insertase YidC/Oxa/ALB C-terminal" evidence="10">
    <location>
        <begin position="116"/>
        <end position="307"/>
    </location>
</feature>
<evidence type="ECO:0000256" key="9">
    <source>
        <dbReference type="SAM" id="Phobius"/>
    </source>
</evidence>
<evidence type="ECO:0000256" key="4">
    <source>
        <dbReference type="ARBA" id="ARBA00022692"/>
    </source>
</evidence>
<comment type="subcellular location">
    <subcellularLocation>
        <location evidence="1">Cell membrane</location>
        <topology evidence="1">Multi-pass membrane protein</topology>
    </subcellularLocation>
</comment>
<organism evidence="11">
    <name type="scientific">human gut metagenome</name>
    <dbReference type="NCBI Taxonomy" id="408170"/>
    <lineage>
        <taxon>unclassified sequences</taxon>
        <taxon>metagenomes</taxon>
        <taxon>organismal metagenomes</taxon>
    </lineage>
</organism>
<sequence length="327" mass="37517">MNNKTQSRKKNTKKLLILILLILTLTTGCTKTLVDKNKKAIKNEETGQNLTENILCQPTNKKSIAKYKENKVNIDKLPTCDKFKINSGKYEGIWTTVFVKPLAFVILQLGKTTGNYAIALIIVTLIIRLITYPLTRKTVKQSQVMQEVNPELQRIQKKYAGKQDEESLSKQSQEMMMLYKKYNINPLSGCLFSFIQLPLFIAFYEAVQRFPAIFEDTFLGLQLGTTPWVGFTRSSFYIYIILMLLITATTYYSFKMNMSSNQLDNSMKSMPIFMSIMIIVTALFMPSALCVYWFFNNLCTILQNKLVKVTMTKDTLKKGSKKKYGKA</sequence>
<evidence type="ECO:0000256" key="3">
    <source>
        <dbReference type="ARBA" id="ARBA00022475"/>
    </source>
</evidence>
<dbReference type="GO" id="GO:0051205">
    <property type="term" value="P:protein insertion into membrane"/>
    <property type="evidence" value="ECO:0007669"/>
    <property type="project" value="TreeGrafter"/>
</dbReference>
<comment type="caution">
    <text evidence="11">The sequence shown here is derived from an EMBL/GenBank/DDBJ whole genome shotgun (WGS) entry which is preliminary data.</text>
</comment>
<evidence type="ECO:0000313" key="11">
    <source>
        <dbReference type="EMBL" id="EKC45967.1"/>
    </source>
</evidence>
<evidence type="ECO:0000256" key="5">
    <source>
        <dbReference type="ARBA" id="ARBA00022927"/>
    </source>
</evidence>
<keyword evidence="5" id="KW-0653">Protein transport</keyword>
<dbReference type="AlphaFoldDB" id="K1RAW9"/>
<evidence type="ECO:0000259" key="10">
    <source>
        <dbReference type="Pfam" id="PF02096"/>
    </source>
</evidence>
<name>K1RAW9_9ZZZZ</name>
<evidence type="ECO:0000256" key="2">
    <source>
        <dbReference type="ARBA" id="ARBA00022448"/>
    </source>
</evidence>
<evidence type="ECO:0000256" key="8">
    <source>
        <dbReference type="ARBA" id="ARBA00023186"/>
    </source>
</evidence>
<accession>K1RAW9</accession>
<dbReference type="CDD" id="cd20070">
    <property type="entry name" value="5TM_YidC_Alb3"/>
    <property type="match status" value="1"/>
</dbReference>
<protein>
    <submittedName>
        <fullName evidence="11">Membrane insertion protein, OxaA/YidC</fullName>
    </submittedName>
</protein>
<evidence type="ECO:0000256" key="7">
    <source>
        <dbReference type="ARBA" id="ARBA00023136"/>
    </source>
</evidence>
<gene>
    <name evidence="11" type="ORF">OBE_16562</name>
</gene>
<dbReference type="GO" id="GO:0015031">
    <property type="term" value="P:protein transport"/>
    <property type="evidence" value="ECO:0007669"/>
    <property type="project" value="UniProtKB-KW"/>
</dbReference>
<dbReference type="PANTHER" id="PTHR12428:SF65">
    <property type="entry name" value="CYTOCHROME C OXIDASE ASSEMBLY PROTEIN COX18, MITOCHONDRIAL"/>
    <property type="match status" value="1"/>
</dbReference>
<keyword evidence="2" id="KW-0813">Transport</keyword>
<keyword evidence="7 9" id="KW-0472">Membrane</keyword>
<dbReference type="InterPro" id="IPR028055">
    <property type="entry name" value="YidC/Oxa/ALB_C"/>
</dbReference>
<dbReference type="InterPro" id="IPR001708">
    <property type="entry name" value="YidC/ALB3/OXA1/COX18"/>
</dbReference>
<keyword evidence="4 9" id="KW-0812">Transmembrane</keyword>
<dbReference type="PROSITE" id="PS51257">
    <property type="entry name" value="PROKAR_LIPOPROTEIN"/>
    <property type="match status" value="1"/>
</dbReference>
<reference evidence="11" key="1">
    <citation type="journal article" date="2013" name="Environ. Microbiol.">
        <title>Microbiota from the distal guts of lean and obese adolescents exhibit partial functional redundancy besides clear differences in community structure.</title>
        <authorList>
            <person name="Ferrer M."/>
            <person name="Ruiz A."/>
            <person name="Lanza F."/>
            <person name="Haange S.B."/>
            <person name="Oberbach A."/>
            <person name="Till H."/>
            <person name="Bargiela R."/>
            <person name="Campoy C."/>
            <person name="Segura M.T."/>
            <person name="Richter M."/>
            <person name="von Bergen M."/>
            <person name="Seifert J."/>
            <person name="Suarez A."/>
        </authorList>
    </citation>
    <scope>NUCLEOTIDE SEQUENCE</scope>
</reference>
<dbReference type="GO" id="GO:0032977">
    <property type="term" value="F:membrane insertase activity"/>
    <property type="evidence" value="ECO:0007669"/>
    <property type="project" value="InterPro"/>
</dbReference>
<feature type="transmembrane region" description="Helical" evidence="9">
    <location>
        <begin position="236"/>
        <end position="254"/>
    </location>
</feature>
<feature type="transmembrane region" description="Helical" evidence="9">
    <location>
        <begin position="116"/>
        <end position="135"/>
    </location>
</feature>
<feature type="transmembrane region" description="Helical" evidence="9">
    <location>
        <begin position="275"/>
        <end position="295"/>
    </location>
</feature>
<dbReference type="NCBIfam" id="TIGR03592">
    <property type="entry name" value="yidC_oxa1_cterm"/>
    <property type="match status" value="1"/>
</dbReference>
<keyword evidence="3" id="KW-1003">Cell membrane</keyword>
<keyword evidence="6 9" id="KW-1133">Transmembrane helix</keyword>
<evidence type="ECO:0000256" key="6">
    <source>
        <dbReference type="ARBA" id="ARBA00022989"/>
    </source>
</evidence>
<proteinExistence type="predicted"/>
<feature type="transmembrane region" description="Helical" evidence="9">
    <location>
        <begin position="184"/>
        <end position="204"/>
    </location>
</feature>
<dbReference type="EMBL" id="AJWZ01011233">
    <property type="protein sequence ID" value="EKC45967.1"/>
    <property type="molecule type" value="Genomic_DNA"/>
</dbReference>
<dbReference type="InterPro" id="IPR047196">
    <property type="entry name" value="YidC_ALB_C"/>
</dbReference>
<dbReference type="PANTHER" id="PTHR12428">
    <property type="entry name" value="OXA1"/>
    <property type="match status" value="1"/>
</dbReference>
<dbReference type="Pfam" id="PF02096">
    <property type="entry name" value="60KD_IMP"/>
    <property type="match status" value="1"/>
</dbReference>
<evidence type="ECO:0000256" key="1">
    <source>
        <dbReference type="ARBA" id="ARBA00004651"/>
    </source>
</evidence>
<dbReference type="GO" id="GO:0005886">
    <property type="term" value="C:plasma membrane"/>
    <property type="evidence" value="ECO:0007669"/>
    <property type="project" value="UniProtKB-SubCell"/>
</dbReference>
<keyword evidence="8" id="KW-0143">Chaperone</keyword>